<feature type="binding site" evidence="7">
    <location>
        <position position="14"/>
    </location>
    <ligand>
        <name>ATP</name>
        <dbReference type="ChEBI" id="CHEBI:30616"/>
    </ligand>
</feature>
<dbReference type="EMBL" id="DVMH01000009">
    <property type="protein sequence ID" value="HIU09890.1"/>
    <property type="molecule type" value="Genomic_DNA"/>
</dbReference>
<evidence type="ECO:0000256" key="5">
    <source>
        <dbReference type="ARBA" id="ARBA00022777"/>
    </source>
</evidence>
<dbReference type="HAMAP" id="MF_00020">
    <property type="entry name" value="Acetate_kinase"/>
    <property type="match status" value="1"/>
</dbReference>
<feature type="binding site" evidence="7">
    <location>
        <position position="395"/>
    </location>
    <ligand>
        <name>Mg(2+)</name>
        <dbReference type="ChEBI" id="CHEBI:18420"/>
    </ligand>
</feature>
<dbReference type="InterPro" id="IPR023865">
    <property type="entry name" value="Aliphatic_acid_kinase_CS"/>
</dbReference>
<dbReference type="GO" id="GO:0000287">
    <property type="term" value="F:magnesium ion binding"/>
    <property type="evidence" value="ECO:0007669"/>
    <property type="project" value="UniProtKB-UniRule"/>
</dbReference>
<dbReference type="PANTHER" id="PTHR21060">
    <property type="entry name" value="ACETATE KINASE"/>
    <property type="match status" value="1"/>
</dbReference>
<comment type="pathway">
    <text evidence="7">Metabolic intermediate biosynthesis; acetyl-CoA biosynthesis; acetyl-CoA from acetate: step 1/2.</text>
</comment>
<evidence type="ECO:0000256" key="4">
    <source>
        <dbReference type="ARBA" id="ARBA00022741"/>
    </source>
</evidence>
<gene>
    <name evidence="7" type="primary">ackA</name>
    <name evidence="9" type="ORF">IAB00_01335</name>
</gene>
<keyword evidence="6 7" id="KW-0067">ATP-binding</keyword>
<reference evidence="9" key="2">
    <citation type="journal article" date="2021" name="PeerJ">
        <title>Extensive microbial diversity within the chicken gut microbiome revealed by metagenomics and culture.</title>
        <authorList>
            <person name="Gilroy R."/>
            <person name="Ravi A."/>
            <person name="Getino M."/>
            <person name="Pursley I."/>
            <person name="Horton D.L."/>
            <person name="Alikhan N.F."/>
            <person name="Baker D."/>
            <person name="Gharbi K."/>
            <person name="Hall N."/>
            <person name="Watson M."/>
            <person name="Adriaenssens E.M."/>
            <person name="Foster-Nyarko E."/>
            <person name="Jarju S."/>
            <person name="Secka A."/>
            <person name="Antonio M."/>
            <person name="Oren A."/>
            <person name="Chaudhuri R.R."/>
            <person name="La Ragione R."/>
            <person name="Hildebrand F."/>
            <person name="Pallen M.J."/>
        </authorList>
    </citation>
    <scope>NUCLEOTIDE SEQUENCE</scope>
    <source>
        <strain evidence="9">2830</strain>
    </source>
</reference>
<dbReference type="NCBIfam" id="TIGR00016">
    <property type="entry name" value="ackA"/>
    <property type="match status" value="1"/>
</dbReference>
<dbReference type="GO" id="GO:0005524">
    <property type="term" value="F:ATP binding"/>
    <property type="evidence" value="ECO:0007669"/>
    <property type="project" value="UniProtKB-KW"/>
</dbReference>
<feature type="binding site" evidence="7">
    <location>
        <begin position="294"/>
        <end position="296"/>
    </location>
    <ligand>
        <name>ATP</name>
        <dbReference type="ChEBI" id="CHEBI:30616"/>
    </ligand>
</feature>
<feature type="site" description="Transition state stabilizer" evidence="7">
    <location>
        <position position="252"/>
    </location>
</feature>
<comment type="function">
    <text evidence="7">Catalyzes the formation of acetyl phosphate from acetate and ATP. Can also catalyze the reverse reaction.</text>
</comment>
<evidence type="ECO:0000256" key="3">
    <source>
        <dbReference type="ARBA" id="ARBA00022679"/>
    </source>
</evidence>
<keyword evidence="5 7" id="KW-0418">Kinase</keyword>
<dbReference type="Pfam" id="PF00871">
    <property type="entry name" value="Acetate_kinase"/>
    <property type="match status" value="1"/>
</dbReference>
<keyword evidence="7" id="KW-0460">Magnesium</keyword>
<feature type="binding site" evidence="7">
    <location>
        <begin position="342"/>
        <end position="346"/>
    </location>
    <ligand>
        <name>ATP</name>
        <dbReference type="ChEBI" id="CHEBI:30616"/>
    </ligand>
</feature>
<dbReference type="GO" id="GO:0008776">
    <property type="term" value="F:acetate kinase activity"/>
    <property type="evidence" value="ECO:0007669"/>
    <property type="project" value="UniProtKB-UniRule"/>
</dbReference>
<comment type="similarity">
    <text evidence="1 7 8">Belongs to the acetokinase family.</text>
</comment>
<feature type="binding site" evidence="7">
    <location>
        <position position="7"/>
    </location>
    <ligand>
        <name>Mg(2+)</name>
        <dbReference type="ChEBI" id="CHEBI:18420"/>
    </ligand>
</feature>
<feature type="site" description="Transition state stabilizer" evidence="7">
    <location>
        <position position="191"/>
    </location>
</feature>
<proteinExistence type="inferred from homology"/>
<dbReference type="SUPFAM" id="SSF53067">
    <property type="entry name" value="Actin-like ATPase domain"/>
    <property type="match status" value="2"/>
</dbReference>
<organism evidence="9 10">
    <name type="scientific">Candidatus Avidehalobacter gallistercoris</name>
    <dbReference type="NCBI Taxonomy" id="2840694"/>
    <lineage>
        <taxon>Bacteria</taxon>
        <taxon>Bacillati</taxon>
        <taxon>Bacillota</taxon>
        <taxon>Clostridia</taxon>
        <taxon>Eubacteriales</taxon>
        <taxon>Peptococcaceae</taxon>
        <taxon>Peptococcaceae incertae sedis</taxon>
        <taxon>Candidatus Avidehalobacter</taxon>
    </lineage>
</organism>
<keyword evidence="2 7" id="KW-0963">Cytoplasm</keyword>
<feature type="binding site" evidence="7">
    <location>
        <position position="102"/>
    </location>
    <ligand>
        <name>substrate</name>
    </ligand>
</feature>
<keyword evidence="7" id="KW-0479">Metal-binding</keyword>
<comment type="catalytic activity">
    <reaction evidence="7">
        <text>acetate + ATP = acetyl phosphate + ADP</text>
        <dbReference type="Rhea" id="RHEA:11352"/>
        <dbReference type="ChEBI" id="CHEBI:22191"/>
        <dbReference type="ChEBI" id="CHEBI:30089"/>
        <dbReference type="ChEBI" id="CHEBI:30616"/>
        <dbReference type="ChEBI" id="CHEBI:456216"/>
        <dbReference type="EC" id="2.7.2.1"/>
    </reaction>
</comment>
<evidence type="ECO:0000313" key="9">
    <source>
        <dbReference type="EMBL" id="HIU09890.1"/>
    </source>
</evidence>
<dbReference type="PROSITE" id="PS01075">
    <property type="entry name" value="ACETATE_KINASE_1"/>
    <property type="match status" value="1"/>
</dbReference>
<evidence type="ECO:0000256" key="7">
    <source>
        <dbReference type="HAMAP-Rule" id="MF_00020"/>
    </source>
</evidence>
<comment type="subcellular location">
    <subcellularLocation>
        <location evidence="7">Cytoplasm</location>
    </subcellularLocation>
</comment>
<name>A0A9D1HJJ8_9FIRM</name>
<feature type="active site" description="Proton donor/acceptor" evidence="7">
    <location>
        <position position="159"/>
    </location>
</feature>
<keyword evidence="3 7" id="KW-0808">Transferase</keyword>
<dbReference type="Gene3D" id="3.30.420.40">
    <property type="match status" value="2"/>
</dbReference>
<dbReference type="PIRSF" id="PIRSF000722">
    <property type="entry name" value="Acetate_prop_kin"/>
    <property type="match status" value="1"/>
</dbReference>
<comment type="subunit">
    <text evidence="7">Homodimer.</text>
</comment>
<dbReference type="InterPro" id="IPR004372">
    <property type="entry name" value="Ac/propionate_kinase"/>
</dbReference>
<dbReference type="GO" id="GO:0005737">
    <property type="term" value="C:cytoplasm"/>
    <property type="evidence" value="ECO:0007669"/>
    <property type="project" value="UniProtKB-SubCell"/>
</dbReference>
<dbReference type="Proteomes" id="UP000824124">
    <property type="component" value="Unassembled WGS sequence"/>
</dbReference>
<dbReference type="GO" id="GO:0006085">
    <property type="term" value="P:acetyl-CoA biosynthetic process"/>
    <property type="evidence" value="ECO:0007669"/>
    <property type="project" value="UniProtKB-UniRule"/>
</dbReference>
<dbReference type="GO" id="GO:0006083">
    <property type="term" value="P:acetate metabolic process"/>
    <property type="evidence" value="ECO:0007669"/>
    <property type="project" value="TreeGrafter"/>
</dbReference>
<evidence type="ECO:0000256" key="2">
    <source>
        <dbReference type="ARBA" id="ARBA00022490"/>
    </source>
</evidence>
<evidence type="ECO:0000256" key="6">
    <source>
        <dbReference type="ARBA" id="ARBA00022840"/>
    </source>
</evidence>
<dbReference type="PROSITE" id="PS01076">
    <property type="entry name" value="ACETATE_KINASE_2"/>
    <property type="match status" value="1"/>
</dbReference>
<dbReference type="InterPro" id="IPR000890">
    <property type="entry name" value="Aliphatic_acid_kin_short-chain"/>
</dbReference>
<feature type="binding site" evidence="7">
    <location>
        <begin position="219"/>
        <end position="223"/>
    </location>
    <ligand>
        <name>ATP</name>
        <dbReference type="ChEBI" id="CHEBI:30616"/>
    </ligand>
</feature>
<comment type="caution">
    <text evidence="9">The sequence shown here is derived from an EMBL/GenBank/DDBJ whole genome shotgun (WGS) entry which is preliminary data.</text>
</comment>
<dbReference type="AlphaFoldDB" id="A0A9D1HJJ8"/>
<dbReference type="PANTHER" id="PTHR21060:SF15">
    <property type="entry name" value="ACETATE KINASE-RELATED"/>
    <property type="match status" value="1"/>
</dbReference>
<reference evidence="9" key="1">
    <citation type="submission" date="2020-10" db="EMBL/GenBank/DDBJ databases">
        <authorList>
            <person name="Gilroy R."/>
        </authorList>
    </citation>
    <scope>NUCLEOTIDE SEQUENCE</scope>
    <source>
        <strain evidence="9">2830</strain>
    </source>
</reference>
<evidence type="ECO:0000256" key="8">
    <source>
        <dbReference type="RuleBase" id="RU003835"/>
    </source>
</evidence>
<protein>
    <recommendedName>
        <fullName evidence="7">Acetate kinase</fullName>
        <ecNumber evidence="7">2.7.2.1</ecNumber>
    </recommendedName>
    <alternativeName>
        <fullName evidence="7">Acetokinase</fullName>
    </alternativeName>
</protein>
<sequence length="413" mass="46061">MLILVLNSGSSSLKYQLFNTNTERAVAKGVVEKISMPDAFVEHTVYHDMETSLGIEHRKKTDTIERPIQNHNEALTMVTTLLTHPDLGVIHDLSEISAVGHRIVHGGDCFSEAVEITPEILQKLEELSDLAPLHNPPALEGVRACQKEIPGVPNVAVFDTAFHQTMAPEAYMYPLSYEMYEKYNVRRYGFHGTSHRYVCNQVIELLGKPREETRIITCHMGNGISLTAIKGGKVVDTSMGFTPLEGIMMGTRCGTIDPSCVTFLMQKEGWDFTQISDYLNKKCGLLGISGISSDMRDIRKAMGNGHKRSKLAVDMLYHQMIKLIGGYVMLLEGVDAIVFTAGMGENDAEMRKAICKRLAYIGVELDWTINSAEGDFRLISTPESKVKVFVIHTNEELMIARDTREVVLHNNLL</sequence>
<comment type="cofactor">
    <cofactor evidence="7">
        <name>Mg(2+)</name>
        <dbReference type="ChEBI" id="CHEBI:18420"/>
    </cofactor>
    <cofactor evidence="7">
        <name>Mn(2+)</name>
        <dbReference type="ChEBI" id="CHEBI:29035"/>
    </cofactor>
    <text evidence="7">Mg(2+). Can also accept Mn(2+).</text>
</comment>
<evidence type="ECO:0000256" key="1">
    <source>
        <dbReference type="ARBA" id="ARBA00008748"/>
    </source>
</evidence>
<accession>A0A9D1HJJ8</accession>
<evidence type="ECO:0000313" key="10">
    <source>
        <dbReference type="Proteomes" id="UP000824124"/>
    </source>
</evidence>
<dbReference type="InterPro" id="IPR043129">
    <property type="entry name" value="ATPase_NBD"/>
</dbReference>
<dbReference type="CDD" id="cd24010">
    <property type="entry name" value="ASKHA_NBD_AcK_PK"/>
    <property type="match status" value="1"/>
</dbReference>
<dbReference type="PRINTS" id="PR00471">
    <property type="entry name" value="ACETATEKNASE"/>
</dbReference>
<dbReference type="EC" id="2.7.2.1" evidence="7"/>
<keyword evidence="4 7" id="KW-0547">Nucleotide-binding</keyword>